<proteinExistence type="predicted"/>
<comment type="caution">
    <text evidence="1">The sequence shown here is derived from an EMBL/GenBank/DDBJ whole genome shotgun (WGS) entry which is preliminary data.</text>
</comment>
<dbReference type="AlphaFoldDB" id="A0A7W0C9V6"/>
<sequence length="178" mass="20524">MEKSLRAESKRQKRALSTAVKVEGYRLRKQLIAEIRAGAPGGDSFAPLSMIQRKRALRTKPVAPLTKAIRYHIPSQDPIEMQIGWTGPKVSKSWKRIAKKQQEGYTVSVSAKQRRFLARYGGSMGRSKYKPFFFVQKSTRQFEVPARPIMEPFWAQNQARATKNITRNYQKKLRGERI</sequence>
<dbReference type="Proteomes" id="UP000525298">
    <property type="component" value="Unassembled WGS sequence"/>
</dbReference>
<dbReference type="EMBL" id="JACDUS010000005">
    <property type="protein sequence ID" value="MBA2881835.1"/>
    <property type="molecule type" value="Genomic_DNA"/>
</dbReference>
<keyword evidence="2" id="KW-1185">Reference proteome</keyword>
<reference evidence="1 2" key="1">
    <citation type="submission" date="2020-07" db="EMBL/GenBank/DDBJ databases">
        <title>Genomic Encyclopedia of Type Strains, Phase IV (KMG-IV): sequencing the most valuable type-strain genomes for metagenomic binning, comparative biology and taxonomic classification.</title>
        <authorList>
            <person name="Goeker M."/>
        </authorList>
    </citation>
    <scope>NUCLEOTIDE SEQUENCE [LARGE SCALE GENOMIC DNA]</scope>
    <source>
        <strain evidence="1 2">DSM 17721</strain>
    </source>
</reference>
<evidence type="ECO:0000313" key="2">
    <source>
        <dbReference type="Proteomes" id="UP000525298"/>
    </source>
</evidence>
<organism evidence="1 2">
    <name type="scientific">Desulfosalsimonas propionicica</name>
    <dbReference type="NCBI Taxonomy" id="332175"/>
    <lineage>
        <taxon>Bacteria</taxon>
        <taxon>Pseudomonadati</taxon>
        <taxon>Thermodesulfobacteriota</taxon>
        <taxon>Desulfobacteria</taxon>
        <taxon>Desulfobacterales</taxon>
        <taxon>Desulfosalsimonadaceae</taxon>
        <taxon>Desulfosalsimonas</taxon>
    </lineage>
</organism>
<protein>
    <submittedName>
        <fullName evidence="1">Uncharacterized protein</fullName>
    </submittedName>
</protein>
<accession>A0A7W0C9V6</accession>
<evidence type="ECO:0000313" key="1">
    <source>
        <dbReference type="EMBL" id="MBA2881835.1"/>
    </source>
</evidence>
<dbReference type="RefSeq" id="WP_181551484.1">
    <property type="nucleotide sequence ID" value="NZ_JACDUS010000005.1"/>
</dbReference>
<gene>
    <name evidence="1" type="ORF">HNR65_002166</name>
</gene>
<name>A0A7W0C9V6_9BACT</name>